<keyword evidence="3" id="KW-0813">Transport</keyword>
<keyword evidence="10" id="KW-1185">Reference proteome</keyword>
<feature type="transmembrane region" description="Helical" evidence="8">
    <location>
        <begin position="235"/>
        <end position="261"/>
    </location>
</feature>
<feature type="transmembrane region" description="Helical" evidence="8">
    <location>
        <begin position="7"/>
        <end position="27"/>
    </location>
</feature>
<dbReference type="EMBL" id="JAAMOX010000001">
    <property type="protein sequence ID" value="NIH52434.1"/>
    <property type="molecule type" value="Genomic_DNA"/>
</dbReference>
<dbReference type="Pfam" id="PF01594">
    <property type="entry name" value="AI-2E_transport"/>
    <property type="match status" value="1"/>
</dbReference>
<evidence type="ECO:0000256" key="5">
    <source>
        <dbReference type="ARBA" id="ARBA00022692"/>
    </source>
</evidence>
<evidence type="ECO:0000256" key="4">
    <source>
        <dbReference type="ARBA" id="ARBA00022475"/>
    </source>
</evidence>
<dbReference type="RefSeq" id="WP_167146970.1">
    <property type="nucleotide sequence ID" value="NZ_JAAMOX010000001.1"/>
</dbReference>
<keyword evidence="6 8" id="KW-1133">Transmembrane helix</keyword>
<evidence type="ECO:0000256" key="8">
    <source>
        <dbReference type="SAM" id="Phobius"/>
    </source>
</evidence>
<keyword evidence="5 8" id="KW-0812">Transmembrane</keyword>
<dbReference type="AlphaFoldDB" id="A0A7X5TSI4"/>
<feature type="transmembrane region" description="Helical" evidence="8">
    <location>
        <begin position="328"/>
        <end position="346"/>
    </location>
</feature>
<dbReference type="Proteomes" id="UP000541033">
    <property type="component" value="Unassembled WGS sequence"/>
</dbReference>
<evidence type="ECO:0000256" key="6">
    <source>
        <dbReference type="ARBA" id="ARBA00022989"/>
    </source>
</evidence>
<evidence type="ECO:0000256" key="7">
    <source>
        <dbReference type="ARBA" id="ARBA00023136"/>
    </source>
</evidence>
<dbReference type="PANTHER" id="PTHR21716">
    <property type="entry name" value="TRANSMEMBRANE PROTEIN"/>
    <property type="match status" value="1"/>
</dbReference>
<name>A0A7X5TSI4_9MICO</name>
<evidence type="ECO:0000313" key="10">
    <source>
        <dbReference type="Proteomes" id="UP000541033"/>
    </source>
</evidence>
<organism evidence="9 10">
    <name type="scientific">Lysinibacter cavernae</name>
    <dbReference type="NCBI Taxonomy" id="1640652"/>
    <lineage>
        <taxon>Bacteria</taxon>
        <taxon>Bacillati</taxon>
        <taxon>Actinomycetota</taxon>
        <taxon>Actinomycetes</taxon>
        <taxon>Micrococcales</taxon>
        <taxon>Microbacteriaceae</taxon>
        <taxon>Lysinibacter</taxon>
    </lineage>
</organism>
<dbReference type="GO" id="GO:0005886">
    <property type="term" value="C:plasma membrane"/>
    <property type="evidence" value="ECO:0007669"/>
    <property type="project" value="UniProtKB-SubCell"/>
</dbReference>
<feature type="transmembrane region" description="Helical" evidence="8">
    <location>
        <begin position="160"/>
        <end position="181"/>
    </location>
</feature>
<dbReference type="InterPro" id="IPR002549">
    <property type="entry name" value="AI-2E-like"/>
</dbReference>
<feature type="transmembrane region" description="Helical" evidence="8">
    <location>
        <begin position="63"/>
        <end position="88"/>
    </location>
</feature>
<feature type="transmembrane region" description="Helical" evidence="8">
    <location>
        <begin position="33"/>
        <end position="51"/>
    </location>
</feature>
<comment type="similarity">
    <text evidence="2">Belongs to the autoinducer-2 exporter (AI-2E) (TC 2.A.86) family.</text>
</comment>
<comment type="caution">
    <text evidence="9">The sequence shown here is derived from an EMBL/GenBank/DDBJ whole genome shotgun (WGS) entry which is preliminary data.</text>
</comment>
<accession>A0A7X5TSI4</accession>
<evidence type="ECO:0000256" key="1">
    <source>
        <dbReference type="ARBA" id="ARBA00004651"/>
    </source>
</evidence>
<keyword evidence="4" id="KW-1003">Cell membrane</keyword>
<gene>
    <name evidence="9" type="ORF">FHX76_000302</name>
</gene>
<feature type="transmembrane region" description="Helical" evidence="8">
    <location>
        <begin position="267"/>
        <end position="292"/>
    </location>
</feature>
<evidence type="ECO:0000256" key="3">
    <source>
        <dbReference type="ARBA" id="ARBA00022448"/>
    </source>
</evidence>
<evidence type="ECO:0000256" key="2">
    <source>
        <dbReference type="ARBA" id="ARBA00009773"/>
    </source>
</evidence>
<dbReference type="GO" id="GO:0055085">
    <property type="term" value="P:transmembrane transport"/>
    <property type="evidence" value="ECO:0007669"/>
    <property type="project" value="TreeGrafter"/>
</dbReference>
<protein>
    <submittedName>
        <fullName evidence="9">Putative PurR-regulated permease PerM</fullName>
    </submittedName>
</protein>
<comment type="subcellular location">
    <subcellularLocation>
        <location evidence="1">Cell membrane</location>
        <topology evidence="1">Multi-pass membrane protein</topology>
    </subcellularLocation>
</comment>
<dbReference type="PANTHER" id="PTHR21716:SF53">
    <property type="entry name" value="PERMEASE PERM-RELATED"/>
    <property type="match status" value="1"/>
</dbReference>
<proteinExistence type="inferred from homology"/>
<sequence>MRVQNAFQIGLVATLGVGVGLLVWGIIGELATVFTYVGAALFLALGLDPVVTWLERKRFPRWAALITVVLGVVGVFAGLLSTVIPLIVRQASSLVVTITQAINSAQSPTGSSGLARFIEILDEQFNLREYLNVEQVLDSINAWLSNPDNIANIGSGVLEVGVGIASGLFGAIIILILTLYFTASLHTIKRAGYRLVPATKRERFVEISEQITNSVGKYVVGQVAQASINGVLSLLFLNIIGAPYPVLLSAIAFLLSLLPLVGTLSGAIIITLVCLFAGPPTAIAAAIYYLVYMQVEAYLISPRIMGRAVQVPASAVVIAALAGGTLLGLLGALIAIPVAAAMMILLRQVVLPRINQL</sequence>
<reference evidence="9 10" key="1">
    <citation type="submission" date="2020-02" db="EMBL/GenBank/DDBJ databases">
        <title>Sequencing the genomes of 1000 actinobacteria strains.</title>
        <authorList>
            <person name="Klenk H.-P."/>
        </authorList>
    </citation>
    <scope>NUCLEOTIDE SEQUENCE [LARGE SCALE GENOMIC DNA]</scope>
    <source>
        <strain evidence="9 10">DSM 27960</strain>
    </source>
</reference>
<evidence type="ECO:0000313" key="9">
    <source>
        <dbReference type="EMBL" id="NIH52434.1"/>
    </source>
</evidence>
<keyword evidence="7 8" id="KW-0472">Membrane</keyword>